<proteinExistence type="predicted"/>
<reference evidence="1" key="1">
    <citation type="submission" date="2021-10" db="EMBL/GenBank/DDBJ databases">
        <title>Melipona bicolor Genome sequencing and assembly.</title>
        <authorList>
            <person name="Araujo N.S."/>
            <person name="Arias M.C."/>
        </authorList>
    </citation>
    <scope>NUCLEOTIDE SEQUENCE</scope>
    <source>
        <strain evidence="1">USP_2M_L1-L4_2017</strain>
        <tissue evidence="1">Whole body</tissue>
    </source>
</reference>
<dbReference type="EMBL" id="JAHYIQ010000032">
    <property type="protein sequence ID" value="KAK1120280.1"/>
    <property type="molecule type" value="Genomic_DNA"/>
</dbReference>
<protein>
    <submittedName>
        <fullName evidence="1">Uncharacterized protein</fullName>
    </submittedName>
</protein>
<gene>
    <name evidence="1" type="ORF">K0M31_012640</name>
</gene>
<dbReference type="Proteomes" id="UP001177670">
    <property type="component" value="Unassembled WGS sequence"/>
</dbReference>
<name>A0AA40FKE2_9HYME</name>
<dbReference type="AlphaFoldDB" id="A0AA40FKE2"/>
<sequence length="218" mass="24296">MFGTAAYGTLSYFVTPLFENVRNGELGVLIPEVLILDQTTSSDYTSTLLFMDYNSTNRYLGLINSGQSLAGFQIRACTGEIRRLDGKNFDEKQTGKLCSSRRDHWLPARVFPRSMSRRQNRKVRPEASRTGVGFVQEIHSVSKRQAEQVQEEEALGLLVVELVQVNRITNRVPEIVKLPLTDSNGRNPVQATRLAAALPFTLKFSTNLGFGVCYTGCA</sequence>
<evidence type="ECO:0000313" key="2">
    <source>
        <dbReference type="Proteomes" id="UP001177670"/>
    </source>
</evidence>
<evidence type="ECO:0000313" key="1">
    <source>
        <dbReference type="EMBL" id="KAK1120280.1"/>
    </source>
</evidence>
<organism evidence="1 2">
    <name type="scientific">Melipona bicolor</name>
    <dbReference type="NCBI Taxonomy" id="60889"/>
    <lineage>
        <taxon>Eukaryota</taxon>
        <taxon>Metazoa</taxon>
        <taxon>Ecdysozoa</taxon>
        <taxon>Arthropoda</taxon>
        <taxon>Hexapoda</taxon>
        <taxon>Insecta</taxon>
        <taxon>Pterygota</taxon>
        <taxon>Neoptera</taxon>
        <taxon>Endopterygota</taxon>
        <taxon>Hymenoptera</taxon>
        <taxon>Apocrita</taxon>
        <taxon>Aculeata</taxon>
        <taxon>Apoidea</taxon>
        <taxon>Anthophila</taxon>
        <taxon>Apidae</taxon>
        <taxon>Melipona</taxon>
    </lineage>
</organism>
<accession>A0AA40FKE2</accession>
<comment type="caution">
    <text evidence="1">The sequence shown here is derived from an EMBL/GenBank/DDBJ whole genome shotgun (WGS) entry which is preliminary data.</text>
</comment>
<keyword evidence="2" id="KW-1185">Reference proteome</keyword>